<dbReference type="RefSeq" id="WP_146285490.1">
    <property type="nucleotide sequence ID" value="NZ_BMLP01000001.1"/>
</dbReference>
<organism evidence="1 2">
    <name type="scientific">Gemmobacter aquaticus</name>
    <dbReference type="NCBI Taxonomy" id="490185"/>
    <lineage>
        <taxon>Bacteria</taxon>
        <taxon>Pseudomonadati</taxon>
        <taxon>Pseudomonadota</taxon>
        <taxon>Alphaproteobacteria</taxon>
        <taxon>Rhodobacterales</taxon>
        <taxon>Paracoccaceae</taxon>
        <taxon>Gemmobacter</taxon>
    </lineage>
</organism>
<proteinExistence type="predicted"/>
<gene>
    <name evidence="1" type="ORF">GCM10010991_07410</name>
</gene>
<dbReference type="EMBL" id="BMLP01000001">
    <property type="protein sequence ID" value="GGO26573.1"/>
    <property type="molecule type" value="Genomic_DNA"/>
</dbReference>
<dbReference type="AlphaFoldDB" id="A0A917YGY7"/>
<sequence>MALADRVTALAVAIRDKINTMMPRLLPSGGTTGQVLAKIDGVAFNVSWQTIAASGATITVFTDQALFDAYTPAAGEIAVLDGDGLLYLTLPTDNAAPATPVADNVTIFGAKVTIARDLPAWKDPDGRVHQIQGWLGSRRVGKIVPIAASTTVGTVGLGITATGTATAAAIAATNIHTATNRVNYLVTTAATSAVAGWRQGTANHFIGAAGALFGGFHYITKFGRPTGVAAVATLRGFTGFAAATGAPTDAEPSAIVSMIGVGCDAADANYQIMHNDGSGAATKIDTGFPKNTADATEMYELQLYAPRGRGGRVDYVFKRLSDGVSVSGSITTNLPTDTTMLAPRGWYSVGGTSSVIGYSLGDTTVEGEW</sequence>
<reference evidence="1 2" key="1">
    <citation type="journal article" date="2014" name="Int. J. Syst. Evol. Microbiol.">
        <title>Complete genome sequence of Corynebacterium casei LMG S-19264T (=DSM 44701T), isolated from a smear-ripened cheese.</title>
        <authorList>
            <consortium name="US DOE Joint Genome Institute (JGI-PGF)"/>
            <person name="Walter F."/>
            <person name="Albersmeier A."/>
            <person name="Kalinowski J."/>
            <person name="Ruckert C."/>
        </authorList>
    </citation>
    <scope>NUCLEOTIDE SEQUENCE [LARGE SCALE GENOMIC DNA]</scope>
    <source>
        <strain evidence="1 2">CGMCC 1.7029</strain>
    </source>
</reference>
<comment type="caution">
    <text evidence="1">The sequence shown here is derived from an EMBL/GenBank/DDBJ whole genome shotgun (WGS) entry which is preliminary data.</text>
</comment>
<name>A0A917YGY7_9RHOB</name>
<dbReference type="Proteomes" id="UP000598196">
    <property type="component" value="Unassembled WGS sequence"/>
</dbReference>
<keyword evidence="2" id="KW-1185">Reference proteome</keyword>
<evidence type="ECO:0000313" key="2">
    <source>
        <dbReference type="Proteomes" id="UP000598196"/>
    </source>
</evidence>
<accession>A0A917YGY7</accession>
<dbReference type="OrthoDB" id="564699at2"/>
<evidence type="ECO:0000313" key="1">
    <source>
        <dbReference type="EMBL" id="GGO26573.1"/>
    </source>
</evidence>
<protein>
    <submittedName>
        <fullName evidence="1">Uncharacterized protein</fullName>
    </submittedName>
</protein>